<dbReference type="AlphaFoldDB" id="A0A916UDP2"/>
<proteinExistence type="predicted"/>
<reference evidence="1" key="1">
    <citation type="journal article" date="2014" name="Int. J. Syst. Evol. Microbiol.">
        <title>Complete genome sequence of Corynebacterium casei LMG S-19264T (=DSM 44701T), isolated from a smear-ripened cheese.</title>
        <authorList>
            <consortium name="US DOE Joint Genome Institute (JGI-PGF)"/>
            <person name="Walter F."/>
            <person name="Albersmeier A."/>
            <person name="Kalinowski J."/>
            <person name="Ruckert C."/>
        </authorList>
    </citation>
    <scope>NUCLEOTIDE SEQUENCE</scope>
    <source>
        <strain evidence="1">CGMCC 1.10998</strain>
    </source>
</reference>
<sequence>MAKLEDIVGKQKAGAQFVLSAPMLGMGIEEFDQAAKVWIQHGGPGFKAAGVPFRKVIDGEFLIQRITVIKV</sequence>
<comment type="caution">
    <text evidence="1">The sequence shown here is derived from an EMBL/GenBank/DDBJ whole genome shotgun (WGS) entry which is preliminary data.</text>
</comment>
<dbReference type="RefSeq" id="WP_188565289.1">
    <property type="nucleotide sequence ID" value="NZ_BMED01000001.1"/>
</dbReference>
<name>A0A916UDP2_9BURK</name>
<keyword evidence="2" id="KW-1185">Reference proteome</keyword>
<dbReference type="Proteomes" id="UP000637423">
    <property type="component" value="Unassembled WGS sequence"/>
</dbReference>
<gene>
    <name evidence="1" type="ORF">GCM10011396_15000</name>
</gene>
<reference evidence="1" key="2">
    <citation type="submission" date="2020-09" db="EMBL/GenBank/DDBJ databases">
        <authorList>
            <person name="Sun Q."/>
            <person name="Zhou Y."/>
        </authorList>
    </citation>
    <scope>NUCLEOTIDE SEQUENCE</scope>
    <source>
        <strain evidence="1">CGMCC 1.10998</strain>
    </source>
</reference>
<evidence type="ECO:0000313" key="1">
    <source>
        <dbReference type="EMBL" id="GGC68984.1"/>
    </source>
</evidence>
<evidence type="ECO:0000313" key="2">
    <source>
        <dbReference type="Proteomes" id="UP000637423"/>
    </source>
</evidence>
<protein>
    <submittedName>
        <fullName evidence="1">Uncharacterized protein</fullName>
    </submittedName>
</protein>
<accession>A0A916UDP2</accession>
<dbReference type="EMBL" id="BMED01000001">
    <property type="protein sequence ID" value="GGC68984.1"/>
    <property type="molecule type" value="Genomic_DNA"/>
</dbReference>
<organism evidence="1 2">
    <name type="scientific">Undibacterium terreum</name>
    <dbReference type="NCBI Taxonomy" id="1224302"/>
    <lineage>
        <taxon>Bacteria</taxon>
        <taxon>Pseudomonadati</taxon>
        <taxon>Pseudomonadota</taxon>
        <taxon>Betaproteobacteria</taxon>
        <taxon>Burkholderiales</taxon>
        <taxon>Oxalobacteraceae</taxon>
        <taxon>Undibacterium</taxon>
    </lineage>
</organism>